<keyword evidence="6" id="KW-0472">Membrane</keyword>
<dbReference type="GO" id="GO:0071222">
    <property type="term" value="P:cellular response to lipopolysaccharide"/>
    <property type="evidence" value="ECO:0007669"/>
    <property type="project" value="TreeGrafter"/>
</dbReference>
<keyword evidence="13" id="KW-1185">Reference proteome</keyword>
<dbReference type="Gene3D" id="2.60.40.10">
    <property type="entry name" value="Immunoglobulins"/>
    <property type="match status" value="1"/>
</dbReference>
<sequence length="99" mass="11716">MVILTCQVKNVDMSQTTVYWQKRQEKKVLFYWKNGNVDPNYQDEEYRNRSHILQSEFQKGNLSSIIWDLRLSDSGVYDCIIITEHQVTPDQCSITLKVN</sequence>
<evidence type="ECO:0000256" key="10">
    <source>
        <dbReference type="ARBA" id="ARBA00023319"/>
    </source>
</evidence>
<dbReference type="SUPFAM" id="SSF48726">
    <property type="entry name" value="Immunoglobulin"/>
    <property type="match status" value="1"/>
</dbReference>
<comment type="caution">
    <text evidence="12">The sequence shown here is derived from an EMBL/GenBank/DDBJ whole genome shotgun (WGS) entry which is preliminary data.</text>
</comment>
<dbReference type="PANTHER" id="PTHR25466">
    <property type="entry name" value="T-LYMPHOCYTE ACTIVATION ANTIGEN"/>
    <property type="match status" value="1"/>
</dbReference>
<dbReference type="OrthoDB" id="7225082at2759"/>
<dbReference type="SMART" id="SM00406">
    <property type="entry name" value="IGv"/>
    <property type="match status" value="1"/>
</dbReference>
<dbReference type="EMBL" id="BEZZ01258534">
    <property type="protein sequence ID" value="GCC48987.1"/>
    <property type="molecule type" value="Genomic_DNA"/>
</dbReference>
<dbReference type="InterPro" id="IPR036179">
    <property type="entry name" value="Ig-like_dom_sf"/>
</dbReference>
<dbReference type="GO" id="GO:0031295">
    <property type="term" value="P:T cell costimulation"/>
    <property type="evidence" value="ECO:0007669"/>
    <property type="project" value="TreeGrafter"/>
</dbReference>
<dbReference type="GO" id="GO:0042130">
    <property type="term" value="P:negative regulation of T cell proliferation"/>
    <property type="evidence" value="ECO:0007669"/>
    <property type="project" value="TreeGrafter"/>
</dbReference>
<evidence type="ECO:0000256" key="2">
    <source>
        <dbReference type="ARBA" id="ARBA00022475"/>
    </source>
</evidence>
<dbReference type="PROSITE" id="PS50835">
    <property type="entry name" value="IG_LIKE"/>
    <property type="match status" value="1"/>
</dbReference>
<keyword evidence="2" id="KW-1003">Cell membrane</keyword>
<keyword evidence="9" id="KW-0325">Glycoprotein</keyword>
<evidence type="ECO:0000256" key="6">
    <source>
        <dbReference type="ARBA" id="ARBA00023136"/>
    </source>
</evidence>
<evidence type="ECO:0000256" key="1">
    <source>
        <dbReference type="ARBA" id="ARBA00004251"/>
    </source>
</evidence>
<keyword evidence="8" id="KW-0675">Receptor</keyword>
<keyword evidence="3" id="KW-0812">Transmembrane</keyword>
<dbReference type="GO" id="GO:0009897">
    <property type="term" value="C:external side of plasma membrane"/>
    <property type="evidence" value="ECO:0007669"/>
    <property type="project" value="TreeGrafter"/>
</dbReference>
<dbReference type="InterPro" id="IPR007110">
    <property type="entry name" value="Ig-like_dom"/>
</dbReference>
<keyword evidence="5" id="KW-1133">Transmembrane helix</keyword>
<organism evidence="12 13">
    <name type="scientific">Chiloscyllium punctatum</name>
    <name type="common">Brownbanded bambooshark</name>
    <name type="synonym">Hemiscyllium punctatum</name>
    <dbReference type="NCBI Taxonomy" id="137246"/>
    <lineage>
        <taxon>Eukaryota</taxon>
        <taxon>Metazoa</taxon>
        <taxon>Chordata</taxon>
        <taxon>Craniata</taxon>
        <taxon>Vertebrata</taxon>
        <taxon>Chondrichthyes</taxon>
        <taxon>Elasmobranchii</taxon>
        <taxon>Galeomorphii</taxon>
        <taxon>Galeoidea</taxon>
        <taxon>Orectolobiformes</taxon>
        <taxon>Hemiscylliidae</taxon>
        <taxon>Chiloscyllium</taxon>
    </lineage>
</organism>
<dbReference type="AlphaFoldDB" id="A0A401U261"/>
<gene>
    <name evidence="12" type="ORF">chiPu_0033269</name>
</gene>
<reference evidence="12 13" key="1">
    <citation type="journal article" date="2018" name="Nat. Ecol. Evol.">
        <title>Shark genomes provide insights into elasmobranch evolution and the origin of vertebrates.</title>
        <authorList>
            <person name="Hara Y"/>
            <person name="Yamaguchi K"/>
            <person name="Onimaru K"/>
            <person name="Kadota M"/>
            <person name="Koyanagi M"/>
            <person name="Keeley SD"/>
            <person name="Tatsumi K"/>
            <person name="Tanaka K"/>
            <person name="Motone F"/>
            <person name="Kageyama Y"/>
            <person name="Nozu R"/>
            <person name="Adachi N"/>
            <person name="Nishimura O"/>
            <person name="Nakagawa R"/>
            <person name="Tanegashima C"/>
            <person name="Kiyatake I"/>
            <person name="Matsumoto R"/>
            <person name="Murakumo K"/>
            <person name="Nishida K"/>
            <person name="Terakita A"/>
            <person name="Kuratani S"/>
            <person name="Sato K"/>
            <person name="Hyodo S Kuraku.S."/>
        </authorList>
    </citation>
    <scope>NUCLEOTIDE SEQUENCE [LARGE SCALE GENOMIC DNA]</scope>
</reference>
<dbReference type="OMA" id="HTHIKHI"/>
<dbReference type="GO" id="GO:0006955">
    <property type="term" value="P:immune response"/>
    <property type="evidence" value="ECO:0007669"/>
    <property type="project" value="TreeGrafter"/>
</dbReference>
<dbReference type="InterPro" id="IPR013106">
    <property type="entry name" value="Ig_V-set"/>
</dbReference>
<dbReference type="GO" id="GO:0007166">
    <property type="term" value="P:cell surface receptor signaling pathway"/>
    <property type="evidence" value="ECO:0007669"/>
    <property type="project" value="TreeGrafter"/>
</dbReference>
<dbReference type="Pfam" id="PF07686">
    <property type="entry name" value="V-set"/>
    <property type="match status" value="1"/>
</dbReference>
<keyword evidence="10" id="KW-0393">Immunoglobulin domain</keyword>
<evidence type="ECO:0000313" key="13">
    <source>
        <dbReference type="Proteomes" id="UP000287033"/>
    </source>
</evidence>
<evidence type="ECO:0000256" key="8">
    <source>
        <dbReference type="ARBA" id="ARBA00023170"/>
    </source>
</evidence>
<evidence type="ECO:0000256" key="5">
    <source>
        <dbReference type="ARBA" id="ARBA00022989"/>
    </source>
</evidence>
<dbReference type="GO" id="GO:0042102">
    <property type="term" value="P:positive regulation of T cell proliferation"/>
    <property type="evidence" value="ECO:0007669"/>
    <property type="project" value="TreeGrafter"/>
</dbReference>
<evidence type="ECO:0000313" key="12">
    <source>
        <dbReference type="EMBL" id="GCC48987.1"/>
    </source>
</evidence>
<feature type="domain" description="Ig-like" evidence="11">
    <location>
        <begin position="1"/>
        <end position="95"/>
    </location>
</feature>
<comment type="subcellular location">
    <subcellularLocation>
        <location evidence="1">Cell membrane</location>
        <topology evidence="1">Single-pass type I membrane protein</topology>
    </subcellularLocation>
</comment>
<evidence type="ECO:0000259" key="11">
    <source>
        <dbReference type="PROSITE" id="PS50835"/>
    </source>
</evidence>
<evidence type="ECO:0000256" key="4">
    <source>
        <dbReference type="ARBA" id="ARBA00022729"/>
    </source>
</evidence>
<keyword evidence="7" id="KW-1015">Disulfide bond</keyword>
<name>A0A401U261_CHIPU</name>
<proteinExistence type="predicted"/>
<dbReference type="Proteomes" id="UP000287033">
    <property type="component" value="Unassembled WGS sequence"/>
</dbReference>
<feature type="non-terminal residue" evidence="12">
    <location>
        <position position="99"/>
    </location>
</feature>
<evidence type="ECO:0000256" key="7">
    <source>
        <dbReference type="ARBA" id="ARBA00023157"/>
    </source>
</evidence>
<dbReference type="PANTHER" id="PTHR25466:SF9">
    <property type="entry name" value="FIBRONECTIN TYPE-III DOMAIN-CONTAINING PROTEIN"/>
    <property type="match status" value="1"/>
</dbReference>
<dbReference type="InterPro" id="IPR051713">
    <property type="entry name" value="T-cell_Activation_Regulation"/>
</dbReference>
<dbReference type="InterPro" id="IPR013783">
    <property type="entry name" value="Ig-like_fold"/>
</dbReference>
<evidence type="ECO:0000256" key="3">
    <source>
        <dbReference type="ARBA" id="ARBA00022692"/>
    </source>
</evidence>
<keyword evidence="4" id="KW-0732">Signal</keyword>
<evidence type="ECO:0000256" key="9">
    <source>
        <dbReference type="ARBA" id="ARBA00023180"/>
    </source>
</evidence>
<protein>
    <recommendedName>
        <fullName evidence="11">Ig-like domain-containing protein</fullName>
    </recommendedName>
</protein>
<accession>A0A401U261</accession>